<accession>A0A0D2HJV9</accession>
<dbReference type="Proteomes" id="UP000053789">
    <property type="component" value="Unassembled WGS sequence"/>
</dbReference>
<dbReference type="AlphaFoldDB" id="A0A0D2HJV9"/>
<dbReference type="InterPro" id="IPR027417">
    <property type="entry name" value="P-loop_NTPase"/>
</dbReference>
<gene>
    <name evidence="2" type="ORF">Z519_08783</name>
</gene>
<protein>
    <recommendedName>
        <fullName evidence="1">AAA+ ATPase domain-containing protein</fullName>
    </recommendedName>
</protein>
<dbReference type="SUPFAM" id="SSF52540">
    <property type="entry name" value="P-loop containing nucleoside triphosphate hydrolases"/>
    <property type="match status" value="1"/>
</dbReference>
<dbReference type="Pfam" id="PF22942">
    <property type="entry name" value="DUF7025"/>
    <property type="match status" value="1"/>
</dbReference>
<dbReference type="RefSeq" id="XP_016617669.1">
    <property type="nucleotide sequence ID" value="XM_016766511.1"/>
</dbReference>
<dbReference type="GO" id="GO:0005524">
    <property type="term" value="F:ATP binding"/>
    <property type="evidence" value="ECO:0007669"/>
    <property type="project" value="InterPro"/>
</dbReference>
<evidence type="ECO:0000313" key="2">
    <source>
        <dbReference type="EMBL" id="KIW91000.1"/>
    </source>
</evidence>
<dbReference type="HOGENOM" id="CLU_004471_6_2_1"/>
<dbReference type="InterPro" id="IPR003959">
    <property type="entry name" value="ATPase_AAA_core"/>
</dbReference>
<dbReference type="PANTHER" id="PTHR46411:SF2">
    <property type="entry name" value="AAA+ ATPASE DOMAIN-CONTAINING PROTEIN"/>
    <property type="match status" value="1"/>
</dbReference>
<dbReference type="CDD" id="cd19481">
    <property type="entry name" value="RecA-like_protease"/>
    <property type="match status" value="1"/>
</dbReference>
<dbReference type="Pfam" id="PF00004">
    <property type="entry name" value="AAA"/>
    <property type="match status" value="1"/>
</dbReference>
<organism evidence="2 3">
    <name type="scientific">Cladophialophora bantiana (strain ATCC 10958 / CBS 173.52 / CDC B-1940 / NIH 8579)</name>
    <name type="common">Xylohypha bantiana</name>
    <dbReference type="NCBI Taxonomy" id="1442370"/>
    <lineage>
        <taxon>Eukaryota</taxon>
        <taxon>Fungi</taxon>
        <taxon>Dikarya</taxon>
        <taxon>Ascomycota</taxon>
        <taxon>Pezizomycotina</taxon>
        <taxon>Eurotiomycetes</taxon>
        <taxon>Chaetothyriomycetidae</taxon>
        <taxon>Chaetothyriales</taxon>
        <taxon>Herpotrichiellaceae</taxon>
        <taxon>Cladophialophora</taxon>
    </lineage>
</organism>
<dbReference type="InterPro" id="IPR003593">
    <property type="entry name" value="AAA+_ATPase"/>
</dbReference>
<dbReference type="EMBL" id="KN846992">
    <property type="protein sequence ID" value="KIW91000.1"/>
    <property type="molecule type" value="Genomic_DNA"/>
</dbReference>
<name>A0A0D2HJV9_CLAB1</name>
<dbReference type="SMART" id="SM00382">
    <property type="entry name" value="AAA"/>
    <property type="match status" value="1"/>
</dbReference>
<sequence>MSRWDGRSGGRRDMEIGRWNELEGKAPTSKRAFTFRRVMDLTDEKKFKYSEVDIESRELRGLLKKVIGDSYPGQSWEGNTINLIAPFAPVVHYWKELSRASRETDVKDSLGTKAARKDLSNLLECISTCTELESYFKTRESNLESHTITYQTIWTLFRPGTLVVARPFMNLPQVFEVKTSPDPWEDRRLNIECWGYDWNGKEIVRVTFEFPLERFRGTKEISSLFCYPLEFYRDENGNFDQSLRNELVKRGQWFLELCKTTGAKQMFEYDGQALSSRRSLARTSPDAESKTPSLSMKDEADLSLAAEYLIHKTFKARFHSFSVETLTDVTGPGIPLLGKYEPTDVEPFSHPHDEQGVGGDEHQCLLYPPRILGYATQQKMWAQFKVQDTTAVPTDLSTAFEDKLELDRNDKNMIKALVENHESSKDASQAQVNDIIESKGKNLVILLHGPPGVGKTLTAETIAEATGKPLLVVTVAEIGLEASKAEKSLEQIFYLAGAWEAILLIDEADVFLESRFVMVLLRVLEYFEGVMILTTNRITSLDIAVQSRIHLAIRYTDLTREQKIKIYNIFLSQLIAEGKVDTDGIDDWIRWVGCEAEVNGRQIRNIVSSAYLLARSRTQHRNLKRDDLQTVNGIMKKFQKQLETLTVAARKQNEGQLPP</sequence>
<dbReference type="GO" id="GO:0016887">
    <property type="term" value="F:ATP hydrolysis activity"/>
    <property type="evidence" value="ECO:0007669"/>
    <property type="project" value="InterPro"/>
</dbReference>
<dbReference type="PANTHER" id="PTHR46411">
    <property type="entry name" value="FAMILY ATPASE, PUTATIVE-RELATED"/>
    <property type="match status" value="1"/>
</dbReference>
<proteinExistence type="predicted"/>
<dbReference type="GeneID" id="27701711"/>
<reference evidence="2" key="1">
    <citation type="submission" date="2015-01" db="EMBL/GenBank/DDBJ databases">
        <title>The Genome Sequence of Cladophialophora bantiana CBS 173.52.</title>
        <authorList>
            <consortium name="The Broad Institute Genomics Platform"/>
            <person name="Cuomo C."/>
            <person name="de Hoog S."/>
            <person name="Gorbushina A."/>
            <person name="Stielow B."/>
            <person name="Teixiera M."/>
            <person name="Abouelleil A."/>
            <person name="Chapman S.B."/>
            <person name="Priest M."/>
            <person name="Young S.K."/>
            <person name="Wortman J."/>
            <person name="Nusbaum C."/>
            <person name="Birren B."/>
        </authorList>
    </citation>
    <scope>NUCLEOTIDE SEQUENCE [LARGE SCALE GENOMIC DNA]</scope>
    <source>
        <strain evidence="2">CBS 173.52</strain>
    </source>
</reference>
<feature type="domain" description="AAA+ ATPase" evidence="1">
    <location>
        <begin position="441"/>
        <end position="559"/>
    </location>
</feature>
<dbReference type="VEuPathDB" id="FungiDB:Z519_08783"/>
<evidence type="ECO:0000259" key="1">
    <source>
        <dbReference type="SMART" id="SM00382"/>
    </source>
</evidence>
<keyword evidence="3" id="KW-1185">Reference proteome</keyword>
<dbReference type="OrthoDB" id="10042665at2759"/>
<evidence type="ECO:0000313" key="3">
    <source>
        <dbReference type="Proteomes" id="UP000053789"/>
    </source>
</evidence>
<dbReference type="Gene3D" id="3.40.50.300">
    <property type="entry name" value="P-loop containing nucleotide triphosphate hydrolases"/>
    <property type="match status" value="1"/>
</dbReference>
<dbReference type="InterPro" id="IPR054289">
    <property type="entry name" value="DUF7025"/>
</dbReference>